<keyword evidence="3" id="KW-1185">Reference proteome</keyword>
<comment type="caution">
    <text evidence="2">The sequence shown here is derived from an EMBL/GenBank/DDBJ whole genome shotgun (WGS) entry which is preliminary data.</text>
</comment>
<evidence type="ECO:0000313" key="3">
    <source>
        <dbReference type="Proteomes" id="UP000281431"/>
    </source>
</evidence>
<evidence type="ECO:0000313" key="2">
    <source>
        <dbReference type="EMBL" id="RQG93714.1"/>
    </source>
</evidence>
<dbReference type="OrthoDB" id="203027at2157"/>
<proteinExistence type="predicted"/>
<feature type="compositionally biased region" description="Basic and acidic residues" evidence="1">
    <location>
        <begin position="25"/>
        <end position="39"/>
    </location>
</feature>
<dbReference type="AlphaFoldDB" id="A0A3N6M0C6"/>
<gene>
    <name evidence="2" type="ORF">EA472_22525</name>
</gene>
<dbReference type="EMBL" id="REFZ01000069">
    <property type="protein sequence ID" value="RQG93714.1"/>
    <property type="molecule type" value="Genomic_DNA"/>
</dbReference>
<accession>A0A3N6M0C6</accession>
<dbReference type="Proteomes" id="UP000281431">
    <property type="component" value="Unassembled WGS sequence"/>
</dbReference>
<sequence length="65" mass="7147">MSEYTCPSPDPCPFTTDEITELTEHINSEHGGEFAREDWPDTPAGRAARSPAEPESDEPEDDPDA</sequence>
<feature type="region of interest" description="Disordered" evidence="1">
    <location>
        <begin position="25"/>
        <end position="65"/>
    </location>
</feature>
<evidence type="ECO:0000256" key="1">
    <source>
        <dbReference type="SAM" id="MobiDB-lite"/>
    </source>
</evidence>
<reference evidence="2 3" key="1">
    <citation type="submission" date="2018-10" db="EMBL/GenBank/DDBJ databases">
        <title>Natrarchaeobius chitinivorans gen. nov., sp. nov., and Natrarchaeobius haloalkaliphilus sp. nov., alkaliphilic, chitin-utilizing haloarchaea from hypersaline alkaline lakes.</title>
        <authorList>
            <person name="Sorokin D.Y."/>
            <person name="Elcheninov A.G."/>
            <person name="Kostrikina N.A."/>
            <person name="Bale N.J."/>
            <person name="Sinninghe Damste J.S."/>
            <person name="Khijniak T.V."/>
            <person name="Kublanov I.V."/>
            <person name="Toshchakov S.V."/>
        </authorList>
    </citation>
    <scope>NUCLEOTIDE SEQUENCE [LARGE SCALE GENOMIC DNA]</scope>
    <source>
        <strain evidence="2 3">AArcht7</strain>
    </source>
</reference>
<name>A0A3N6M0C6_NATCH</name>
<protein>
    <submittedName>
        <fullName evidence="2">Uncharacterized protein</fullName>
    </submittedName>
</protein>
<feature type="compositionally biased region" description="Acidic residues" evidence="1">
    <location>
        <begin position="54"/>
        <end position="65"/>
    </location>
</feature>
<organism evidence="2 3">
    <name type="scientific">Natrarchaeobius chitinivorans</name>
    <dbReference type="NCBI Taxonomy" id="1679083"/>
    <lineage>
        <taxon>Archaea</taxon>
        <taxon>Methanobacteriati</taxon>
        <taxon>Methanobacteriota</taxon>
        <taxon>Stenosarchaea group</taxon>
        <taxon>Halobacteria</taxon>
        <taxon>Halobacteriales</taxon>
        <taxon>Natrialbaceae</taxon>
        <taxon>Natrarchaeobius</taxon>
    </lineage>
</organism>